<sequence length="390" mass="44906">MLSAIQFSVCAVDLTVRSPTLENSIVNFPFQIRLLSQPTSKRWLLYVILPYIFLISNNIIPKHIQSTPPHLPFVRHIDFYQAFEQYKNNHFVYTVPRRKWRNELKVVVEDAELCKPTPELLLVVMVNESERTLRDNIRMSWGNASRFSECGLPARLVFVFGVGHIHPHSTSRDQVTDELTEHHDLIQFDYLESNWANRSTKKVAAILNHLTKHCSASRFVAIIDEDFMVNPRNLVQQLHAVTAIQYPIHISGYTLNNIPVDLAVKKDRSPHHEVLVHTMIPRFVVRGFILMSMPVAKLLAFGMPLMPYISEYDRAIGATLLNFRISPTDMNGIHIHGNTQKLRSDQLIRLVAWYEHPDIGLWHNRWSSLAKPCNDAISNTKSTSDSKTKF</sequence>
<dbReference type="Pfam" id="PF01762">
    <property type="entry name" value="Galactosyl_T"/>
    <property type="match status" value="1"/>
</dbReference>
<dbReference type="OrthoDB" id="5512589at2759"/>
<evidence type="ECO:0000313" key="2">
    <source>
        <dbReference type="EMBL" id="KAG5448720.1"/>
    </source>
</evidence>
<gene>
    <name evidence="1" type="ORF">CSKR_113049</name>
    <name evidence="2" type="ORF">CSKR_113050</name>
</gene>
<protein>
    <submittedName>
        <fullName evidence="1">Lactosylceramide 1,3-N-acetyl-beta-D-glucosaminyltransferase A</fullName>
    </submittedName>
</protein>
<reference evidence="1 3" key="2">
    <citation type="journal article" date="2021" name="Genomics">
        <title>High-quality reference genome for Clonorchis sinensis.</title>
        <authorList>
            <person name="Young N.D."/>
            <person name="Stroehlein A.J."/>
            <person name="Kinkar L."/>
            <person name="Wang T."/>
            <person name="Sohn W.M."/>
            <person name="Chang B.C.H."/>
            <person name="Kaur P."/>
            <person name="Weisz D."/>
            <person name="Dudchenko O."/>
            <person name="Aiden E.L."/>
            <person name="Korhonen P.K."/>
            <person name="Gasser R.B."/>
        </authorList>
    </citation>
    <scope>NUCLEOTIDE SEQUENCE [LARGE SCALE GENOMIC DNA]</scope>
    <source>
        <strain evidence="1">Cs-k2</strain>
    </source>
</reference>
<dbReference type="EMBL" id="NIRI02000042">
    <property type="protein sequence ID" value="KAG5448719.1"/>
    <property type="molecule type" value="Genomic_DNA"/>
</dbReference>
<dbReference type="PANTHER" id="PTHR11214">
    <property type="entry name" value="BETA-1,3-N-ACETYLGLUCOSAMINYLTRANSFERASE"/>
    <property type="match status" value="1"/>
</dbReference>
<dbReference type="Proteomes" id="UP000286415">
    <property type="component" value="Unassembled WGS sequence"/>
</dbReference>
<keyword evidence="3" id="KW-1185">Reference proteome</keyword>
<dbReference type="EMBL" id="NIRI02000042">
    <property type="protein sequence ID" value="KAG5448720.1"/>
    <property type="molecule type" value="Genomic_DNA"/>
</dbReference>
<reference evidence="1 3" key="1">
    <citation type="journal article" date="2018" name="Biotechnol. Adv.">
        <title>Improved genomic resources and new bioinformatic workflow for the carcinogenic parasite Clonorchis sinensis: Biotechnological implications.</title>
        <authorList>
            <person name="Wang D."/>
            <person name="Korhonen P.K."/>
            <person name="Gasser R.B."/>
            <person name="Young N.D."/>
        </authorList>
    </citation>
    <scope>NUCLEOTIDE SEQUENCE [LARGE SCALE GENOMIC DNA]</scope>
    <source>
        <strain evidence="1">Cs-k2</strain>
    </source>
</reference>
<evidence type="ECO:0000313" key="3">
    <source>
        <dbReference type="Proteomes" id="UP000286415"/>
    </source>
</evidence>
<accession>A0A8T1MI71</accession>
<dbReference type="GO" id="GO:0000139">
    <property type="term" value="C:Golgi membrane"/>
    <property type="evidence" value="ECO:0007669"/>
    <property type="project" value="UniProtKB-SubCell"/>
</dbReference>
<dbReference type="InterPro" id="IPR002659">
    <property type="entry name" value="Glyco_trans_31"/>
</dbReference>
<dbReference type="GO" id="GO:0016758">
    <property type="term" value="F:hexosyltransferase activity"/>
    <property type="evidence" value="ECO:0007669"/>
    <property type="project" value="InterPro"/>
</dbReference>
<organism evidence="1 3">
    <name type="scientific">Clonorchis sinensis</name>
    <name type="common">Chinese liver fluke</name>
    <dbReference type="NCBI Taxonomy" id="79923"/>
    <lineage>
        <taxon>Eukaryota</taxon>
        <taxon>Metazoa</taxon>
        <taxon>Spiralia</taxon>
        <taxon>Lophotrochozoa</taxon>
        <taxon>Platyhelminthes</taxon>
        <taxon>Trematoda</taxon>
        <taxon>Digenea</taxon>
        <taxon>Opisthorchiida</taxon>
        <taxon>Opisthorchiata</taxon>
        <taxon>Opisthorchiidae</taxon>
        <taxon>Clonorchis</taxon>
    </lineage>
</organism>
<proteinExistence type="predicted"/>
<evidence type="ECO:0000313" key="1">
    <source>
        <dbReference type="EMBL" id="KAG5448719.1"/>
    </source>
</evidence>
<name>A0A8T1MI71_CLOSI</name>
<dbReference type="GO" id="GO:0006493">
    <property type="term" value="P:protein O-linked glycosylation"/>
    <property type="evidence" value="ECO:0007669"/>
    <property type="project" value="TreeGrafter"/>
</dbReference>
<comment type="caution">
    <text evidence="1">The sequence shown here is derived from an EMBL/GenBank/DDBJ whole genome shotgun (WGS) entry which is preliminary data.</text>
</comment>
<dbReference type="PANTHER" id="PTHR11214:SF3">
    <property type="entry name" value="BETA-1,3-GALACTOSYLTRANSFERASE 6"/>
    <property type="match status" value="1"/>
</dbReference>